<evidence type="ECO:0000313" key="3">
    <source>
        <dbReference type="Proteomes" id="UP000829708"/>
    </source>
</evidence>
<dbReference type="Pfam" id="PF05523">
    <property type="entry name" value="FdtA"/>
    <property type="match status" value="1"/>
</dbReference>
<dbReference type="RefSeq" id="WP_244773003.1">
    <property type="nucleotide sequence ID" value="NZ_CP094929.1"/>
</dbReference>
<dbReference type="InterPro" id="IPR014710">
    <property type="entry name" value="RmlC-like_jellyroll"/>
</dbReference>
<accession>A0ABY4DBZ7</accession>
<dbReference type="EMBL" id="CP094929">
    <property type="protein sequence ID" value="UOM51550.1"/>
    <property type="molecule type" value="Genomic_DNA"/>
</dbReference>
<keyword evidence="3" id="KW-1185">Reference proteome</keyword>
<gene>
    <name evidence="2" type="ORF">MUG09_02025</name>
</gene>
<name>A0ABY4DBZ7_9SPIR</name>
<dbReference type="SUPFAM" id="SSF51182">
    <property type="entry name" value="RmlC-like cupins"/>
    <property type="match status" value="1"/>
</dbReference>
<dbReference type="CDD" id="cd20292">
    <property type="entry name" value="cupin_QdtA-like"/>
    <property type="match status" value="1"/>
</dbReference>
<dbReference type="Proteomes" id="UP000829708">
    <property type="component" value="Chromosome"/>
</dbReference>
<dbReference type="InterPro" id="IPR008894">
    <property type="entry name" value="QdtA_cupin_dom"/>
</dbReference>
<feature type="domain" description="Sugar 3,4-ketoisomerase QdtA cupin" evidence="1">
    <location>
        <begin position="6"/>
        <end position="130"/>
    </location>
</feature>
<dbReference type="InterPro" id="IPR011051">
    <property type="entry name" value="RmlC_Cupin_sf"/>
</dbReference>
<evidence type="ECO:0000259" key="1">
    <source>
        <dbReference type="Pfam" id="PF05523"/>
    </source>
</evidence>
<evidence type="ECO:0000313" key="2">
    <source>
        <dbReference type="EMBL" id="UOM51550.1"/>
    </source>
</evidence>
<reference evidence="3" key="1">
    <citation type="journal article" date="2024" name="J Bioinform Genom">
        <title>Complete genome sequence of the type strain bacterium Sphaerochaeta associata GLS2t (VKM B-2742)t.</title>
        <authorList>
            <person name="Troshina O.Y."/>
            <person name="Tepeeva A.N."/>
            <person name="Arzamasceva V.O."/>
            <person name="Whitman W.B."/>
            <person name="Varghese N."/>
            <person name="Shapiro N."/>
            <person name="Woyke T."/>
            <person name="Kripides N.C."/>
            <person name="Vasilenko O.V."/>
        </authorList>
    </citation>
    <scope>NUCLEOTIDE SEQUENCE [LARGE SCALE GENOMIC DNA]</scope>
    <source>
        <strain evidence="3">GLS2T</strain>
    </source>
</reference>
<proteinExistence type="predicted"/>
<organism evidence="2 3">
    <name type="scientific">Sphaerochaeta associata</name>
    <dbReference type="NCBI Taxonomy" id="1129264"/>
    <lineage>
        <taxon>Bacteria</taxon>
        <taxon>Pseudomonadati</taxon>
        <taxon>Spirochaetota</taxon>
        <taxon>Spirochaetia</taxon>
        <taxon>Spirochaetales</taxon>
        <taxon>Sphaerochaetaceae</taxon>
        <taxon>Sphaerochaeta</taxon>
    </lineage>
</organism>
<sequence length="134" mass="15736">MNKKHYLIDLKELGDERGSLVVLEENKEFPFPIRRVFYDFNTDPTISRGNHANKESRFGFISLQGSCVVEVDDGFDKVEYLLDSPFQCLFVDKMLWKSMKCFSPDNILLIISDCKYSREEYIYNYSDFLLSTTI</sequence>
<dbReference type="Gene3D" id="2.60.120.10">
    <property type="entry name" value="Jelly Rolls"/>
    <property type="match status" value="1"/>
</dbReference>
<protein>
    <submittedName>
        <fullName evidence="2">FdtA/QdtA family cupin domain-containing protein</fullName>
    </submittedName>
</protein>